<comment type="caution">
    <text evidence="2">The sequence shown here is derived from an EMBL/GenBank/DDBJ whole genome shotgun (WGS) entry which is preliminary data.</text>
</comment>
<gene>
    <name evidence="2" type="ORF">VNO78_00097</name>
</gene>
<reference evidence="2 3" key="1">
    <citation type="submission" date="2024-01" db="EMBL/GenBank/DDBJ databases">
        <title>The genomes of 5 underutilized Papilionoideae crops provide insights into root nodulation and disease resistanc.</title>
        <authorList>
            <person name="Jiang F."/>
        </authorList>
    </citation>
    <scope>NUCLEOTIDE SEQUENCE [LARGE SCALE GENOMIC DNA]</scope>
    <source>
        <strain evidence="2">DUOXIRENSHENG_FW03</strain>
        <tissue evidence="2">Leaves</tissue>
    </source>
</reference>
<accession>A0AAN9XUS2</accession>
<evidence type="ECO:0000313" key="2">
    <source>
        <dbReference type="EMBL" id="KAK7409784.1"/>
    </source>
</evidence>
<keyword evidence="3" id="KW-1185">Reference proteome</keyword>
<protein>
    <submittedName>
        <fullName evidence="2">Uncharacterized protein</fullName>
    </submittedName>
</protein>
<evidence type="ECO:0000313" key="3">
    <source>
        <dbReference type="Proteomes" id="UP001386955"/>
    </source>
</evidence>
<sequence length="194" mass="21718">MTSDRILLQDHETITRFGPATFEKSTSQVNPIFNLVENGYEIHTNIFKYGFIPFEPDRNRRSNCEAVQPGQITCAHLICSTTVSMCGVRSRALFPALQQWGPLHCMLMEFELCTGGYGHSDRGTRLEMHSQLVSSALEITPTVEGGPHTGDRVMAQDVWTAEDGPVYGDRAQAQYARSARPKPSLNRRSEDWAV</sequence>
<name>A0AAN9XUS2_PSOTE</name>
<dbReference type="Proteomes" id="UP001386955">
    <property type="component" value="Unassembled WGS sequence"/>
</dbReference>
<feature type="region of interest" description="Disordered" evidence="1">
    <location>
        <begin position="172"/>
        <end position="194"/>
    </location>
</feature>
<organism evidence="2 3">
    <name type="scientific">Psophocarpus tetragonolobus</name>
    <name type="common">Winged bean</name>
    <name type="synonym">Dolichos tetragonolobus</name>
    <dbReference type="NCBI Taxonomy" id="3891"/>
    <lineage>
        <taxon>Eukaryota</taxon>
        <taxon>Viridiplantae</taxon>
        <taxon>Streptophyta</taxon>
        <taxon>Embryophyta</taxon>
        <taxon>Tracheophyta</taxon>
        <taxon>Spermatophyta</taxon>
        <taxon>Magnoliopsida</taxon>
        <taxon>eudicotyledons</taxon>
        <taxon>Gunneridae</taxon>
        <taxon>Pentapetalae</taxon>
        <taxon>rosids</taxon>
        <taxon>fabids</taxon>
        <taxon>Fabales</taxon>
        <taxon>Fabaceae</taxon>
        <taxon>Papilionoideae</taxon>
        <taxon>50 kb inversion clade</taxon>
        <taxon>NPAAA clade</taxon>
        <taxon>indigoferoid/millettioid clade</taxon>
        <taxon>Phaseoleae</taxon>
        <taxon>Psophocarpus</taxon>
    </lineage>
</organism>
<dbReference type="AlphaFoldDB" id="A0AAN9XUS2"/>
<dbReference type="EMBL" id="JAYMYS010000001">
    <property type="protein sequence ID" value="KAK7409784.1"/>
    <property type="molecule type" value="Genomic_DNA"/>
</dbReference>
<evidence type="ECO:0000256" key="1">
    <source>
        <dbReference type="SAM" id="MobiDB-lite"/>
    </source>
</evidence>
<proteinExistence type="predicted"/>